<dbReference type="Proteomes" id="UP001195965">
    <property type="component" value="Chromosome"/>
</dbReference>
<proteinExistence type="predicted"/>
<evidence type="ECO:0000313" key="1">
    <source>
        <dbReference type="EMBL" id="XRI74406.1"/>
    </source>
</evidence>
<sequence>MTKPELTALLHKLQHCEICTAALPQAPRPVLQIHPQARILIAAQAPGRRAHASGLPFDDQSGERLREWLGVNRAQFYDPHLFALVPMGFCYPGKGRAGDLPPRPECAQHWRAPLLRHLNHVELTLVIGQYARKYHLPDTRGSLQDLVGNWRQYWPDLIPLPHPSPRNTLWLRRNPWFAEEVLPALQTSVARILASSIQTGTQD</sequence>
<gene>
    <name evidence="1" type="ORF">HHS34_004190</name>
</gene>
<protein>
    <submittedName>
        <fullName evidence="1">Uracil-DNA glycosylase family protein</fullName>
    </submittedName>
</protein>
<name>A0ACD5HIU1_9PROT</name>
<dbReference type="EMBL" id="CP127526">
    <property type="protein sequence ID" value="XRI74406.1"/>
    <property type="molecule type" value="Genomic_DNA"/>
</dbReference>
<keyword evidence="2" id="KW-1185">Reference proteome</keyword>
<reference evidence="1 2" key="1">
    <citation type="journal article" date="2021" name="ISME J.">
        <title>Genomic evolution of the class Acidithiobacillia: deep-branching Proteobacteria living in extreme acidic conditions.</title>
        <authorList>
            <person name="Moya-Beltran A."/>
            <person name="Beard S."/>
            <person name="Rojas-Villalobos C."/>
            <person name="Issotta F."/>
            <person name="Gallardo Y."/>
            <person name="Ulloa R."/>
            <person name="Giaveno A."/>
            <person name="Degli Esposti M."/>
            <person name="Johnson D.B."/>
            <person name="Quatrini R."/>
        </authorList>
    </citation>
    <scope>NUCLEOTIDE SEQUENCE [LARGE SCALE GENOMIC DNA]</scope>
    <source>
        <strain evidence="1 2">GG1-14</strain>
    </source>
</reference>
<organism evidence="1 2">
    <name type="scientific">Acidithiobacillus montserratensis</name>
    <dbReference type="NCBI Taxonomy" id="2729135"/>
    <lineage>
        <taxon>Bacteria</taxon>
        <taxon>Pseudomonadati</taxon>
        <taxon>Pseudomonadota</taxon>
        <taxon>Acidithiobacillia</taxon>
        <taxon>Acidithiobacillales</taxon>
        <taxon>Acidithiobacillaceae</taxon>
        <taxon>Acidithiobacillus</taxon>
    </lineage>
</organism>
<evidence type="ECO:0000313" key="2">
    <source>
        <dbReference type="Proteomes" id="UP001195965"/>
    </source>
</evidence>
<accession>A0ACD5HIU1</accession>